<dbReference type="GO" id="GO:0005637">
    <property type="term" value="C:nuclear inner membrane"/>
    <property type="evidence" value="ECO:0007669"/>
    <property type="project" value="UniProtKB-SubCell"/>
</dbReference>
<keyword evidence="4 10" id="KW-1133">Transmembrane helix</keyword>
<gene>
    <name evidence="12" type="primary">TMEM120B</name>
</gene>
<organism evidence="11 12">
    <name type="scientific">Neophocaena asiaeorientalis asiaeorientalis</name>
    <name type="common">Yangtze finless porpoise</name>
    <name type="synonym">Neophocaena phocaenoides subsp. asiaeorientalis</name>
    <dbReference type="NCBI Taxonomy" id="1706337"/>
    <lineage>
        <taxon>Eukaryota</taxon>
        <taxon>Metazoa</taxon>
        <taxon>Chordata</taxon>
        <taxon>Craniata</taxon>
        <taxon>Vertebrata</taxon>
        <taxon>Euteleostomi</taxon>
        <taxon>Mammalia</taxon>
        <taxon>Eutheria</taxon>
        <taxon>Laurasiatheria</taxon>
        <taxon>Artiodactyla</taxon>
        <taxon>Whippomorpha</taxon>
        <taxon>Cetacea</taxon>
        <taxon>Odontoceti</taxon>
        <taxon>Phocoenidae</taxon>
        <taxon>Neophocaena</taxon>
    </lineage>
</organism>
<evidence type="ECO:0000313" key="11">
    <source>
        <dbReference type="Proteomes" id="UP000252040"/>
    </source>
</evidence>
<keyword evidence="11" id="KW-1185">Reference proteome</keyword>
<feature type="transmembrane region" description="Helical" evidence="10">
    <location>
        <begin position="132"/>
        <end position="153"/>
    </location>
</feature>
<evidence type="ECO:0000256" key="10">
    <source>
        <dbReference type="SAM" id="Phobius"/>
    </source>
</evidence>
<evidence type="ECO:0000313" key="12">
    <source>
        <dbReference type="RefSeq" id="XP_024614418.1"/>
    </source>
</evidence>
<dbReference type="GeneID" id="112408818"/>
<proteinExistence type="inferred from homology"/>
<evidence type="ECO:0000256" key="5">
    <source>
        <dbReference type="ARBA" id="ARBA00023054"/>
    </source>
</evidence>
<dbReference type="AlphaFoldDB" id="A0A341CIN1"/>
<dbReference type="InParanoid" id="A0A341CIN1"/>
<keyword evidence="7" id="KW-0539">Nucleus</keyword>
<feature type="transmembrane region" description="Helical" evidence="10">
    <location>
        <begin position="189"/>
        <end position="207"/>
    </location>
</feature>
<comment type="subcellular location">
    <subcellularLocation>
        <location evidence="1">Nucleus inner membrane</location>
        <topology evidence="1">Multi-pass membrane protein</topology>
    </subcellularLocation>
</comment>
<dbReference type="GO" id="GO:0045444">
    <property type="term" value="P:fat cell differentiation"/>
    <property type="evidence" value="ECO:0007669"/>
    <property type="project" value="TreeGrafter"/>
</dbReference>
<evidence type="ECO:0000256" key="2">
    <source>
        <dbReference type="ARBA" id="ARBA00009700"/>
    </source>
</evidence>
<evidence type="ECO:0000256" key="1">
    <source>
        <dbReference type="ARBA" id="ARBA00004473"/>
    </source>
</evidence>
<keyword evidence="3 10" id="KW-0812">Transmembrane</keyword>
<evidence type="ECO:0000256" key="6">
    <source>
        <dbReference type="ARBA" id="ARBA00023136"/>
    </source>
</evidence>
<feature type="transmembrane region" description="Helical" evidence="10">
    <location>
        <begin position="219"/>
        <end position="236"/>
    </location>
</feature>
<keyword evidence="5 9" id="KW-0175">Coiled coil</keyword>
<feature type="coiled-coil region" evidence="9">
    <location>
        <begin position="5"/>
        <end position="74"/>
    </location>
</feature>
<protein>
    <submittedName>
        <fullName evidence="12">Transmembrane protein 120B isoform X1</fullName>
    </submittedName>
</protein>
<comment type="similarity">
    <text evidence="2">Belongs to the TMEM120 family.</text>
</comment>
<dbReference type="Proteomes" id="UP000252040">
    <property type="component" value="Unplaced"/>
</dbReference>
<dbReference type="STRING" id="1706337.A0A341CIN1"/>
<feature type="transmembrane region" description="Helical" evidence="10">
    <location>
        <begin position="159"/>
        <end position="177"/>
    </location>
</feature>
<name>A0A341CIN1_NEOAA</name>
<dbReference type="PANTHER" id="PTHR21433:SF2">
    <property type="entry name" value="TRANSMEMBRANE PROTEIN 120B"/>
    <property type="match status" value="1"/>
</dbReference>
<evidence type="ECO:0000256" key="3">
    <source>
        <dbReference type="ARBA" id="ARBA00022692"/>
    </source>
</evidence>
<evidence type="ECO:0000256" key="7">
    <source>
        <dbReference type="ARBA" id="ARBA00023242"/>
    </source>
</evidence>
<evidence type="ECO:0000256" key="9">
    <source>
        <dbReference type="SAM" id="Coils"/>
    </source>
</evidence>
<evidence type="ECO:0000256" key="8">
    <source>
        <dbReference type="ARBA" id="ARBA00045162"/>
    </source>
</evidence>
<evidence type="ECO:0000256" key="4">
    <source>
        <dbReference type="ARBA" id="ARBA00022989"/>
    </source>
</evidence>
<comment type="function">
    <text evidence="8">Necessary for efficient adipogenesis. Does not show ion channel activity.</text>
</comment>
<sequence length="388" mass="44076">MAGQLERCEREWHELEGEFQELQDTHRIYRQKLEELTALQTSCSSSISKQKTRLKDLKRMLQRYKRHASRKEAELIQQLGANVKERQNVFFDMEAYLPKKNGLYLNLVLGNVNVTLLSNQAKFAYKDEYEKFKLYLTIILLLGAVACRFVLHYRVTDEVFNFLLVWYYCTLTIRESILISNGSRIKGWWVSHHYVSTFLSGVMLTWPNGLIYQKFRDQFLAFSIFQSCVQFLQYYYQRGCLYRLRALGERNHLDLTVEGFQSWMWRGLTFLLPFLFCGHVSPPGVCGYPLHWADLPGTEGLQGSPSLTSHPRAGPHGVLGLGRPQCPGMPKARAGMGPRHQHAQPQVGCPSFILGGLSVSQGQWTAEAGGLGALPGLSHVGLQGTPVG</sequence>
<keyword evidence="6 10" id="KW-0472">Membrane</keyword>
<dbReference type="KEGG" id="nasi:112408818"/>
<dbReference type="CTD" id="144404"/>
<accession>A0A341CIN1</accession>
<dbReference type="FunCoup" id="A0A341CIN1">
    <property type="interactions" value="333"/>
</dbReference>
<dbReference type="InterPro" id="IPR012926">
    <property type="entry name" value="TMEM120A/B"/>
</dbReference>
<dbReference type="Pfam" id="PF07851">
    <property type="entry name" value="TMEM120A-B"/>
    <property type="match status" value="1"/>
</dbReference>
<dbReference type="RefSeq" id="XP_024614418.1">
    <property type="nucleotide sequence ID" value="XM_024758650.1"/>
</dbReference>
<reference evidence="12" key="1">
    <citation type="submission" date="2025-08" db="UniProtKB">
        <authorList>
            <consortium name="RefSeq"/>
        </authorList>
    </citation>
    <scope>IDENTIFICATION</scope>
    <source>
        <tissue evidence="12">Meat</tissue>
    </source>
</reference>
<dbReference type="PANTHER" id="PTHR21433">
    <property type="entry name" value="TRANSMEMBRANE PROTEIN INDUCED BY TUMOR NECROSIS FACTOR ALPHA"/>
    <property type="match status" value="1"/>
</dbReference>